<dbReference type="Pfam" id="PF02687">
    <property type="entry name" value="FtsX"/>
    <property type="match status" value="1"/>
</dbReference>
<protein>
    <submittedName>
        <fullName evidence="11">FtsX-like permease family protein</fullName>
    </submittedName>
</protein>
<evidence type="ECO:0000259" key="9">
    <source>
        <dbReference type="Pfam" id="PF12704"/>
    </source>
</evidence>
<feature type="domain" description="MacB-like periplasmic core" evidence="9">
    <location>
        <begin position="23"/>
        <end position="241"/>
    </location>
</feature>
<dbReference type="EMBL" id="DTDH01000216">
    <property type="protein sequence ID" value="HGT99290.1"/>
    <property type="molecule type" value="Genomic_DNA"/>
</dbReference>
<feature type="transmembrane region" description="Helical" evidence="7">
    <location>
        <begin position="325"/>
        <end position="350"/>
    </location>
</feature>
<sequence>MLQFLLDIAKLSLKVLSERKLRSILTIIGIAIGPLALIMISSVIDGYSDYVISQIERIGQNTIVLFPNSGYRFTESDLNTIRNIDGVSRAEPFYSIQAYTRIGGEDKLLFVYALPIDIIFDAFGGLEVEKGSLPTSAEFVNAVVGYKIAYKDGENIYDVGDVISITYLRVEGGKNTIRRAYIMVSAVLKEFGGAFILSPDTTIFMPLEAGRRVFGLNDWSGLIILARSSSDVPVIVRELQSLFRNSAEVISFQGIASIVSSITGAMSFISFASTLSAFAVAVAGVSATMITSVVERTREIGVMKAIGFTDWQVLIMILMESIVMSLIGGAIGISIGVVGGHILASVGFEVRASQQALMVIKASPKFAPSRIFITIALTIAIGIVGGIFPAYRASKIPPAVALRYE</sequence>
<dbReference type="EMBL" id="DTAU01000152">
    <property type="protein sequence ID" value="HFQ79663.1"/>
    <property type="molecule type" value="Genomic_DNA"/>
</dbReference>
<keyword evidence="2" id="KW-1003">Cell membrane</keyword>
<dbReference type="PANTHER" id="PTHR30572:SF4">
    <property type="entry name" value="ABC TRANSPORTER PERMEASE YTRF"/>
    <property type="match status" value="1"/>
</dbReference>
<gene>
    <name evidence="10" type="ORF">ENT99_08230</name>
    <name evidence="11" type="ORF">ENU64_07705</name>
</gene>
<proteinExistence type="inferred from homology"/>
<feature type="transmembrane region" description="Helical" evidence="7">
    <location>
        <begin position="268"/>
        <end position="290"/>
    </location>
</feature>
<keyword evidence="4 7" id="KW-1133">Transmembrane helix</keyword>
<feature type="transmembrane region" description="Helical" evidence="7">
    <location>
        <begin position="371"/>
        <end position="391"/>
    </location>
</feature>
<comment type="subcellular location">
    <subcellularLocation>
        <location evidence="1">Cell membrane</location>
        <topology evidence="1">Multi-pass membrane protein</topology>
    </subcellularLocation>
</comment>
<dbReference type="GO" id="GO:0022857">
    <property type="term" value="F:transmembrane transporter activity"/>
    <property type="evidence" value="ECO:0007669"/>
    <property type="project" value="TreeGrafter"/>
</dbReference>
<keyword evidence="5 7" id="KW-0472">Membrane</keyword>
<feature type="domain" description="ABC3 transporter permease C-terminal" evidence="8">
    <location>
        <begin position="276"/>
        <end position="398"/>
    </location>
</feature>
<dbReference type="Pfam" id="PF12704">
    <property type="entry name" value="MacB_PCD"/>
    <property type="match status" value="1"/>
</dbReference>
<evidence type="ECO:0000259" key="8">
    <source>
        <dbReference type="Pfam" id="PF02687"/>
    </source>
</evidence>
<dbReference type="PANTHER" id="PTHR30572">
    <property type="entry name" value="MEMBRANE COMPONENT OF TRANSPORTER-RELATED"/>
    <property type="match status" value="1"/>
</dbReference>
<reference evidence="11" key="1">
    <citation type="journal article" date="2020" name="mSystems">
        <title>Genome- and Community-Level Interaction Insights into Carbon Utilization and Element Cycling Functions of Hydrothermarchaeota in Hydrothermal Sediment.</title>
        <authorList>
            <person name="Zhou Z."/>
            <person name="Liu Y."/>
            <person name="Xu W."/>
            <person name="Pan J."/>
            <person name="Luo Z.H."/>
            <person name="Li M."/>
        </authorList>
    </citation>
    <scope>NUCLEOTIDE SEQUENCE [LARGE SCALE GENOMIC DNA]</scope>
    <source>
        <strain evidence="10">SpSt-629</strain>
        <strain evidence="11">SpSt-688</strain>
    </source>
</reference>
<evidence type="ECO:0000256" key="6">
    <source>
        <dbReference type="ARBA" id="ARBA00038076"/>
    </source>
</evidence>
<evidence type="ECO:0000256" key="1">
    <source>
        <dbReference type="ARBA" id="ARBA00004651"/>
    </source>
</evidence>
<evidence type="ECO:0000256" key="7">
    <source>
        <dbReference type="SAM" id="Phobius"/>
    </source>
</evidence>
<evidence type="ECO:0000256" key="5">
    <source>
        <dbReference type="ARBA" id="ARBA00023136"/>
    </source>
</evidence>
<evidence type="ECO:0000313" key="11">
    <source>
        <dbReference type="EMBL" id="HGT99290.1"/>
    </source>
</evidence>
<name>A0A7J3N0S3_9CREN</name>
<evidence type="ECO:0000256" key="2">
    <source>
        <dbReference type="ARBA" id="ARBA00022475"/>
    </source>
</evidence>
<dbReference type="InterPro" id="IPR025857">
    <property type="entry name" value="MacB_PCD"/>
</dbReference>
<accession>A0A7J3N0S3</accession>
<dbReference type="InterPro" id="IPR003838">
    <property type="entry name" value="ABC3_permease_C"/>
</dbReference>
<dbReference type="GO" id="GO:0005886">
    <property type="term" value="C:plasma membrane"/>
    <property type="evidence" value="ECO:0007669"/>
    <property type="project" value="UniProtKB-SubCell"/>
</dbReference>
<organism evidence="11">
    <name type="scientific">Ignisphaera aggregans</name>
    <dbReference type="NCBI Taxonomy" id="334771"/>
    <lineage>
        <taxon>Archaea</taxon>
        <taxon>Thermoproteota</taxon>
        <taxon>Thermoprotei</taxon>
        <taxon>Desulfurococcales</taxon>
        <taxon>Desulfurococcaceae</taxon>
        <taxon>Ignisphaera</taxon>
    </lineage>
</organism>
<feature type="transmembrane region" description="Helical" evidence="7">
    <location>
        <begin position="21"/>
        <end position="44"/>
    </location>
</feature>
<dbReference type="InterPro" id="IPR050250">
    <property type="entry name" value="Macrolide_Exporter_MacB"/>
</dbReference>
<comment type="similarity">
    <text evidence="6">Belongs to the ABC-4 integral membrane protein family.</text>
</comment>
<comment type="caution">
    <text evidence="11">The sequence shown here is derived from an EMBL/GenBank/DDBJ whole genome shotgun (WGS) entry which is preliminary data.</text>
</comment>
<evidence type="ECO:0000313" key="10">
    <source>
        <dbReference type="EMBL" id="HFQ79663.1"/>
    </source>
</evidence>
<dbReference type="AlphaFoldDB" id="A0A7J3N0S3"/>
<evidence type="ECO:0000256" key="3">
    <source>
        <dbReference type="ARBA" id="ARBA00022692"/>
    </source>
</evidence>
<keyword evidence="3 7" id="KW-0812">Transmembrane</keyword>
<evidence type="ECO:0000256" key="4">
    <source>
        <dbReference type="ARBA" id="ARBA00022989"/>
    </source>
</evidence>